<dbReference type="InterPro" id="IPR036847">
    <property type="entry name" value="RimP_C_sf"/>
</dbReference>
<evidence type="ECO:0000256" key="3">
    <source>
        <dbReference type="HAMAP-Rule" id="MF_01077"/>
    </source>
</evidence>
<evidence type="ECO:0000259" key="5">
    <source>
        <dbReference type="Pfam" id="PF17384"/>
    </source>
</evidence>
<dbReference type="NCBIfam" id="NF011229">
    <property type="entry name" value="PRK14636.1"/>
    <property type="match status" value="1"/>
</dbReference>
<feature type="domain" description="Ribosome maturation factor RimP C-terminal" evidence="5">
    <location>
        <begin position="142"/>
        <end position="209"/>
    </location>
</feature>
<keyword evidence="7" id="KW-1185">Reference proteome</keyword>
<dbReference type="PANTHER" id="PTHR33867">
    <property type="entry name" value="RIBOSOME MATURATION FACTOR RIMP"/>
    <property type="match status" value="1"/>
</dbReference>
<feature type="domain" description="Ribosome maturation factor RimP N-terminal" evidence="4">
    <location>
        <begin position="60"/>
        <end position="139"/>
    </location>
</feature>
<dbReference type="HAMAP" id="MF_01077">
    <property type="entry name" value="RimP"/>
    <property type="match status" value="1"/>
</dbReference>
<keyword evidence="2 3" id="KW-0690">Ribosome biogenesis</keyword>
<dbReference type="InterPro" id="IPR035956">
    <property type="entry name" value="RimP_N_sf"/>
</dbReference>
<gene>
    <name evidence="3 6" type="primary">rimP</name>
    <name evidence="6" type="ORF">HBH26_05265</name>
</gene>
<organism evidence="6 7">
    <name type="scientific">Sphingomonas corticis</name>
    <dbReference type="NCBI Taxonomy" id="2722791"/>
    <lineage>
        <taxon>Bacteria</taxon>
        <taxon>Pseudomonadati</taxon>
        <taxon>Pseudomonadota</taxon>
        <taxon>Alphaproteobacteria</taxon>
        <taxon>Sphingomonadales</taxon>
        <taxon>Sphingomonadaceae</taxon>
        <taxon>Sphingomonas</taxon>
    </lineage>
</organism>
<comment type="function">
    <text evidence="3">Required for maturation of 30S ribosomal subunits.</text>
</comment>
<sequence length="241" mass="26394">MVPARGPARARLRRERSRAISPVLSLTSPDARGCGACPAARNRFVAKRPVLTDQNALTTLIEPEAAALGFDLVRVRLFGKGDERTLQVMAERPDTRQLTIDDCADLSRRLSDRLDALEAEGRDPIEGAYRLEVSSPGIDRPLTRLKDYADWAGHEARIVLTEAVDGQKQFKGDLEGIDADGQIAVRHPRTGVVAHVPFALIADAKLVLTDRLIDATVPLSMEGAEEEIIQDTSADEEEETH</sequence>
<evidence type="ECO:0000256" key="1">
    <source>
        <dbReference type="ARBA" id="ARBA00022490"/>
    </source>
</evidence>
<dbReference type="InterPro" id="IPR003728">
    <property type="entry name" value="Ribosome_maturation_RimP"/>
</dbReference>
<comment type="subcellular location">
    <subcellularLocation>
        <location evidence="3">Cytoplasm</location>
    </subcellularLocation>
</comment>
<dbReference type="Pfam" id="PF02576">
    <property type="entry name" value="RimP_N"/>
    <property type="match status" value="1"/>
</dbReference>
<dbReference type="Pfam" id="PF17384">
    <property type="entry name" value="DUF150_C"/>
    <property type="match status" value="1"/>
</dbReference>
<comment type="similarity">
    <text evidence="3">Belongs to the RimP family.</text>
</comment>
<evidence type="ECO:0000259" key="4">
    <source>
        <dbReference type="Pfam" id="PF02576"/>
    </source>
</evidence>
<dbReference type="Proteomes" id="UP000732399">
    <property type="component" value="Unassembled WGS sequence"/>
</dbReference>
<dbReference type="CDD" id="cd01734">
    <property type="entry name" value="YlxS_C"/>
    <property type="match status" value="1"/>
</dbReference>
<evidence type="ECO:0000313" key="7">
    <source>
        <dbReference type="Proteomes" id="UP000732399"/>
    </source>
</evidence>
<proteinExistence type="inferred from homology"/>
<dbReference type="SUPFAM" id="SSF75420">
    <property type="entry name" value="YhbC-like, N-terminal domain"/>
    <property type="match status" value="1"/>
</dbReference>
<name>A0ABX1CNZ4_9SPHN</name>
<dbReference type="InterPro" id="IPR028989">
    <property type="entry name" value="RimP_N"/>
</dbReference>
<keyword evidence="1 3" id="KW-0963">Cytoplasm</keyword>
<evidence type="ECO:0000313" key="6">
    <source>
        <dbReference type="EMBL" id="NJR78025.1"/>
    </source>
</evidence>
<protein>
    <recommendedName>
        <fullName evidence="3">Ribosome maturation factor RimP</fullName>
    </recommendedName>
</protein>
<dbReference type="EMBL" id="JAAVJH010000003">
    <property type="protein sequence ID" value="NJR78025.1"/>
    <property type="molecule type" value="Genomic_DNA"/>
</dbReference>
<dbReference type="SUPFAM" id="SSF74942">
    <property type="entry name" value="YhbC-like, C-terminal domain"/>
    <property type="match status" value="1"/>
</dbReference>
<evidence type="ECO:0000256" key="2">
    <source>
        <dbReference type="ARBA" id="ARBA00022517"/>
    </source>
</evidence>
<dbReference type="InterPro" id="IPR028998">
    <property type="entry name" value="RimP_C"/>
</dbReference>
<accession>A0ABX1CNZ4</accession>
<reference evidence="6 7" key="1">
    <citation type="submission" date="2020-03" db="EMBL/GenBank/DDBJ databases">
        <authorList>
            <person name="Wang L."/>
            <person name="He N."/>
            <person name="Li Y."/>
            <person name="Fang Y."/>
            <person name="Zhang F."/>
        </authorList>
    </citation>
    <scope>NUCLEOTIDE SEQUENCE [LARGE SCALE GENOMIC DNA]</scope>
    <source>
        <strain evidence="6 7">36D10-4-7</strain>
    </source>
</reference>
<comment type="caution">
    <text evidence="6">The sequence shown here is derived from an EMBL/GenBank/DDBJ whole genome shotgun (WGS) entry which is preliminary data.</text>
</comment>
<dbReference type="Gene3D" id="3.30.300.70">
    <property type="entry name" value="RimP-like superfamily, N-terminal"/>
    <property type="match status" value="1"/>
</dbReference>
<dbReference type="PANTHER" id="PTHR33867:SF1">
    <property type="entry name" value="RIBOSOME MATURATION FACTOR RIMP"/>
    <property type="match status" value="1"/>
</dbReference>